<evidence type="ECO:0000313" key="3">
    <source>
        <dbReference type="EMBL" id="KAJ8068935.1"/>
    </source>
</evidence>
<reference evidence="3" key="1">
    <citation type="submission" date="2022-11" db="EMBL/GenBank/DDBJ databases">
        <title>Genome Resource of Sclerotinia nivalis Strain SnTB1, a Plant Pathogen Isolated from American Ginseng.</title>
        <authorList>
            <person name="Fan S."/>
        </authorList>
    </citation>
    <scope>NUCLEOTIDE SEQUENCE</scope>
    <source>
        <strain evidence="3">SnTB1</strain>
    </source>
</reference>
<comment type="caution">
    <text evidence="3">The sequence shown here is derived from an EMBL/GenBank/DDBJ whole genome shotgun (WGS) entry which is preliminary data.</text>
</comment>
<dbReference type="SUPFAM" id="SSF75304">
    <property type="entry name" value="Amidase signature (AS) enzymes"/>
    <property type="match status" value="1"/>
</dbReference>
<gene>
    <name evidence="3" type="ORF">OCU04_002617</name>
</gene>
<dbReference type="EMBL" id="JAPEIS010000002">
    <property type="protein sequence ID" value="KAJ8068935.1"/>
    <property type="molecule type" value="Genomic_DNA"/>
</dbReference>
<evidence type="ECO:0000313" key="4">
    <source>
        <dbReference type="Proteomes" id="UP001152300"/>
    </source>
</evidence>
<proteinExistence type="predicted"/>
<keyword evidence="1" id="KW-0472">Membrane</keyword>
<keyword evidence="1" id="KW-0812">Transmembrane</keyword>
<dbReference type="InterPro" id="IPR023631">
    <property type="entry name" value="Amidase_dom"/>
</dbReference>
<dbReference type="PANTHER" id="PTHR42678">
    <property type="entry name" value="AMIDASE"/>
    <property type="match status" value="1"/>
</dbReference>
<dbReference type="OrthoDB" id="566138at2759"/>
<feature type="transmembrane region" description="Helical" evidence="1">
    <location>
        <begin position="7"/>
        <end position="23"/>
    </location>
</feature>
<accession>A0A9X0AUI1</accession>
<keyword evidence="1" id="KW-1133">Transmembrane helix</keyword>
<protein>
    <recommendedName>
        <fullName evidence="2">Amidase domain-containing protein</fullName>
    </recommendedName>
</protein>
<evidence type="ECO:0000259" key="2">
    <source>
        <dbReference type="Pfam" id="PF01425"/>
    </source>
</evidence>
<dbReference type="Proteomes" id="UP001152300">
    <property type="component" value="Unassembled WGS sequence"/>
</dbReference>
<dbReference type="AlphaFoldDB" id="A0A9X0AUI1"/>
<sequence>MIHLSPLRLGLIILIPIVIFSWYRSSVQQLPLIRDASIETLQQHLSDGTLTSEHLVRTYLARISEVNDEIHAVAETNPDALIIARHLDQERRISGPRSVLHGIPILVKDSISAHGMNNTAGSYCLEGAKTKMEASVISKLRDAGAIILGKTNMSQWGNARSVNSSNGWSSWGGQTYGVYVMGQDPCGSSSGSATSIAMGLVAAAVGAETVGSITCAAMKSNIVSIKPTAALVAKDNVIVSQRRGSLGPMTSTVRDAALLLNFMAGRSESDPLTINIPFKHYPDYLASCDTKALRNSRIGIPRNGLKNPIGSGINTTAIMQAFEDAVSLLRRNGATIIDNVNYPKYDDLYRSSPQSIFGPAEYKFDITQYFKNLSTNPHNIHNINDVIACSKSHPKEEFPFRDIVNLEKAAAAPDLDTPEVLNALKEMEFLGGEGGIDGALKAADADALILPSVICSDVPGFVGYPVITVPMGFLPTDTPVTKNPRKDLIDEAPNVPFGLCFIGTALSEEKLIGLAYSFEQLTKVASQRSPIVLPKTELRDMRGN</sequence>
<feature type="domain" description="Amidase" evidence="2">
    <location>
        <begin position="55"/>
        <end position="511"/>
    </location>
</feature>
<dbReference type="PANTHER" id="PTHR42678:SF34">
    <property type="entry name" value="OS04G0183300 PROTEIN"/>
    <property type="match status" value="1"/>
</dbReference>
<organism evidence="3 4">
    <name type="scientific">Sclerotinia nivalis</name>
    <dbReference type="NCBI Taxonomy" id="352851"/>
    <lineage>
        <taxon>Eukaryota</taxon>
        <taxon>Fungi</taxon>
        <taxon>Dikarya</taxon>
        <taxon>Ascomycota</taxon>
        <taxon>Pezizomycotina</taxon>
        <taxon>Leotiomycetes</taxon>
        <taxon>Helotiales</taxon>
        <taxon>Sclerotiniaceae</taxon>
        <taxon>Sclerotinia</taxon>
    </lineage>
</organism>
<dbReference type="Pfam" id="PF01425">
    <property type="entry name" value="Amidase"/>
    <property type="match status" value="1"/>
</dbReference>
<evidence type="ECO:0000256" key="1">
    <source>
        <dbReference type="SAM" id="Phobius"/>
    </source>
</evidence>
<name>A0A9X0AUI1_9HELO</name>
<keyword evidence="4" id="KW-1185">Reference proteome</keyword>
<dbReference type="Gene3D" id="3.90.1300.10">
    <property type="entry name" value="Amidase signature (AS) domain"/>
    <property type="match status" value="1"/>
</dbReference>
<dbReference type="InterPro" id="IPR036928">
    <property type="entry name" value="AS_sf"/>
</dbReference>